<dbReference type="GO" id="GO:0006351">
    <property type="term" value="P:DNA-templated transcription"/>
    <property type="evidence" value="ECO:0007669"/>
    <property type="project" value="InterPro"/>
</dbReference>
<sequence length="718" mass="78320">MSSTRKRVISSCIPCYTRKQKVSPSADAGNSPESHLRPESPISILAESCNREYPCNHCTRRQRIDGCIYNPIISSNSTTSSPPPPHIVETRRDRDGAEQAHPPPPPAVTHPLRDKWCESFGYFHDSNSNTLALIQKLGVACYDDSHASNLPPLGPEAASELLGVIERMPDRQVMDFLVYFFATEICWSLTLAAGRIDQLVHVPWFLEKYQRWSAAEWAKRAPDVEFAVLVLRICSYALQFLPSPAYPLDRIRGELLSDLREACNDAADKAETISAAADSRGSPVRAQHLAFLGLKYQAEGNMRAYAEALGRAIRVAQNVGMHCDTPAVAAADEVDREMARRVFCNLYIADSLLSGQLDRAPFLPGRLAHGAQPQLQQDVDPFAERLLQARLADFWRGVNPPSGAEYDAMAAGERYDRFCREFLPQLPPSFALTRPDESRDKQFPRLPLQRQLLHTAVYDSLCWNFRPLLLCRPAPLPAYKAILLSFQKRTLAVAALRTLDSVGKLHALLGGRHTRLACIVISTFEAAVLLLSLLADPSFPGERQRPDTSYSPPTPPPPHEEAADPLQAGIPGLSRSGCLQAVQGGLDRLKMLAEVSSMADLGASTLGQLLGRLSEGEGFSAAASTDVATTPGAREEEDVDGEFGKETGESTVVGSLPAAWLHGGPDLPGHHRLAVEFAAGGGTGTPPASADVSQWLSFDAANIAMYTQSGDFWGDHSF</sequence>
<dbReference type="InterPro" id="IPR007219">
    <property type="entry name" value="XnlR_reg_dom"/>
</dbReference>
<feature type="compositionally biased region" description="Basic and acidic residues" evidence="3">
    <location>
        <begin position="88"/>
        <end position="98"/>
    </location>
</feature>
<dbReference type="GO" id="GO:0003677">
    <property type="term" value="F:DNA binding"/>
    <property type="evidence" value="ECO:0007669"/>
    <property type="project" value="InterPro"/>
</dbReference>
<feature type="domain" description="Xylanolytic transcriptional activator regulatory" evidence="4">
    <location>
        <begin position="199"/>
        <end position="362"/>
    </location>
</feature>
<name>A0A8H4CN34_COLGL</name>
<accession>A0A8H4CN34</accession>
<comment type="subcellular location">
    <subcellularLocation>
        <location evidence="1">Nucleus</location>
    </subcellularLocation>
</comment>
<organism evidence="5 6">
    <name type="scientific">Colletotrichum gloeosporioides</name>
    <name type="common">Anthracnose fungus</name>
    <name type="synonym">Glomerella cingulata</name>
    <dbReference type="NCBI Taxonomy" id="474922"/>
    <lineage>
        <taxon>Eukaryota</taxon>
        <taxon>Fungi</taxon>
        <taxon>Dikarya</taxon>
        <taxon>Ascomycota</taxon>
        <taxon>Pezizomycotina</taxon>
        <taxon>Sordariomycetes</taxon>
        <taxon>Hypocreomycetidae</taxon>
        <taxon>Glomerellales</taxon>
        <taxon>Glomerellaceae</taxon>
        <taxon>Colletotrichum</taxon>
        <taxon>Colletotrichum gloeosporioides species complex</taxon>
    </lineage>
</organism>
<dbReference type="InterPro" id="IPR036864">
    <property type="entry name" value="Zn2-C6_fun-type_DNA-bd_sf"/>
</dbReference>
<comment type="caution">
    <text evidence="5">The sequence shown here is derived from an EMBL/GenBank/DDBJ whole genome shotgun (WGS) entry which is preliminary data.</text>
</comment>
<dbReference type="GO" id="GO:0005634">
    <property type="term" value="C:nucleus"/>
    <property type="evidence" value="ECO:0007669"/>
    <property type="project" value="UniProtKB-SubCell"/>
</dbReference>
<dbReference type="AlphaFoldDB" id="A0A8H4CN34"/>
<evidence type="ECO:0000313" key="5">
    <source>
        <dbReference type="EMBL" id="KAF3806821.1"/>
    </source>
</evidence>
<gene>
    <name evidence="5" type="ORF">GCG54_00007070</name>
</gene>
<evidence type="ECO:0000259" key="4">
    <source>
        <dbReference type="Pfam" id="PF04082"/>
    </source>
</evidence>
<reference evidence="5" key="2">
    <citation type="submission" date="2020-03" db="EMBL/GenBank/DDBJ databases">
        <authorList>
            <person name="Fu F.-F."/>
            <person name="Chen J."/>
        </authorList>
    </citation>
    <scope>NUCLEOTIDE SEQUENCE</scope>
    <source>
        <strain evidence="5">Lc1</strain>
    </source>
</reference>
<feature type="region of interest" description="Disordered" evidence="3">
    <location>
        <begin position="540"/>
        <end position="568"/>
    </location>
</feature>
<evidence type="ECO:0000256" key="1">
    <source>
        <dbReference type="ARBA" id="ARBA00004123"/>
    </source>
</evidence>
<dbReference type="PANTHER" id="PTHR31001:SF87">
    <property type="entry name" value="COL-21"/>
    <property type="match status" value="1"/>
</dbReference>
<dbReference type="GO" id="GO:0000981">
    <property type="term" value="F:DNA-binding transcription factor activity, RNA polymerase II-specific"/>
    <property type="evidence" value="ECO:0007669"/>
    <property type="project" value="InterPro"/>
</dbReference>
<protein>
    <submittedName>
        <fullName evidence="5">Putative transcription factor sol4</fullName>
    </submittedName>
</protein>
<dbReference type="EMBL" id="WVTB01000032">
    <property type="protein sequence ID" value="KAF3806821.1"/>
    <property type="molecule type" value="Genomic_DNA"/>
</dbReference>
<feature type="region of interest" description="Disordered" evidence="3">
    <location>
        <begin position="622"/>
        <end position="648"/>
    </location>
</feature>
<keyword evidence="2" id="KW-0539">Nucleus</keyword>
<dbReference type="Proteomes" id="UP000613401">
    <property type="component" value="Unassembled WGS sequence"/>
</dbReference>
<dbReference type="Pfam" id="PF04082">
    <property type="entry name" value="Fungal_trans"/>
    <property type="match status" value="1"/>
</dbReference>
<feature type="region of interest" description="Disordered" evidence="3">
    <location>
        <begin position="74"/>
        <end position="108"/>
    </location>
</feature>
<evidence type="ECO:0000256" key="3">
    <source>
        <dbReference type="SAM" id="MobiDB-lite"/>
    </source>
</evidence>
<reference evidence="5" key="1">
    <citation type="journal article" date="2020" name="Phytopathology">
        <title>Genome sequence and comparative analysis of Colletotrichum gloeosporioides isolated from Liriodendron leaves.</title>
        <authorList>
            <person name="Fu F.F."/>
            <person name="Hao Z."/>
            <person name="Wang P."/>
            <person name="Lu Y."/>
            <person name="Xue L.J."/>
            <person name="Wei G."/>
            <person name="Tian Y."/>
            <person name="Baishi H."/>
            <person name="Xu H."/>
            <person name="Shi J."/>
            <person name="Cheng T."/>
            <person name="Wang G."/>
            <person name="Yi Y."/>
            <person name="Chen J."/>
        </authorList>
    </citation>
    <scope>NUCLEOTIDE SEQUENCE</scope>
    <source>
        <strain evidence="5">Lc1</strain>
    </source>
</reference>
<dbReference type="CDD" id="cd12148">
    <property type="entry name" value="fungal_TF_MHR"/>
    <property type="match status" value="1"/>
</dbReference>
<dbReference type="InterPro" id="IPR050613">
    <property type="entry name" value="Sec_Metabolite_Reg"/>
</dbReference>
<dbReference type="Gene3D" id="4.10.240.10">
    <property type="entry name" value="Zn(2)-C6 fungal-type DNA-binding domain"/>
    <property type="match status" value="1"/>
</dbReference>
<keyword evidence="6" id="KW-1185">Reference proteome</keyword>
<dbReference type="GO" id="GO:0008270">
    <property type="term" value="F:zinc ion binding"/>
    <property type="evidence" value="ECO:0007669"/>
    <property type="project" value="InterPro"/>
</dbReference>
<dbReference type="PANTHER" id="PTHR31001">
    <property type="entry name" value="UNCHARACTERIZED TRANSCRIPTIONAL REGULATORY PROTEIN"/>
    <property type="match status" value="1"/>
</dbReference>
<dbReference type="RefSeq" id="XP_045265980.1">
    <property type="nucleotide sequence ID" value="XM_045407059.1"/>
</dbReference>
<evidence type="ECO:0000256" key="2">
    <source>
        <dbReference type="ARBA" id="ARBA00023242"/>
    </source>
</evidence>
<proteinExistence type="predicted"/>
<evidence type="ECO:0000313" key="6">
    <source>
        <dbReference type="Proteomes" id="UP000613401"/>
    </source>
</evidence>
<dbReference type="GeneID" id="69014216"/>